<dbReference type="EMBL" id="JBHMCA010000035">
    <property type="protein sequence ID" value="MFB9445165.1"/>
    <property type="molecule type" value="Genomic_DNA"/>
</dbReference>
<dbReference type="PROSITE" id="PS00061">
    <property type="entry name" value="ADH_SHORT"/>
    <property type="match status" value="1"/>
</dbReference>
<organism evidence="2 3">
    <name type="scientific">Dactylosporangium vinaceum</name>
    <dbReference type="NCBI Taxonomy" id="53362"/>
    <lineage>
        <taxon>Bacteria</taxon>
        <taxon>Bacillati</taxon>
        <taxon>Actinomycetota</taxon>
        <taxon>Actinomycetes</taxon>
        <taxon>Micromonosporales</taxon>
        <taxon>Micromonosporaceae</taxon>
        <taxon>Dactylosporangium</taxon>
    </lineage>
</organism>
<comment type="similarity">
    <text evidence="1">Belongs to the short-chain dehydrogenases/reductases (SDR) family.</text>
</comment>
<sequence>VQGGAQAGAGACGGDGMSVRVAVVTGAGRGIGLAVVRALAAEGLRVVAGTRTVGGELEKLAADGAVLPVAVDLSTVDGPARLTAAAVDAFGRIDLLVNNVGAVHPRPNGLLDIPDAAWVDTFNINFLAHVRAVRAALPHLYAAGSAAVITIASVNAALADPLVVDYSAAKAALVNFSKAMSKEAGPRGVRFNTVSPGPVATDLWLGSGGVADTLAKEQGVDPAKVAAGAAQQSVTGRFSTPEEVAAMVVYLAGDLAANVTGSNFGIDGGLLNGL</sequence>
<evidence type="ECO:0000256" key="1">
    <source>
        <dbReference type="ARBA" id="ARBA00006484"/>
    </source>
</evidence>
<dbReference type="Gene3D" id="3.40.50.720">
    <property type="entry name" value="NAD(P)-binding Rossmann-like Domain"/>
    <property type="match status" value="1"/>
</dbReference>
<dbReference type="SUPFAM" id="SSF51735">
    <property type="entry name" value="NAD(P)-binding Rossmann-fold domains"/>
    <property type="match status" value="1"/>
</dbReference>
<proteinExistence type="inferred from homology"/>
<dbReference type="EC" id="1.1.1.-" evidence="2"/>
<dbReference type="RefSeq" id="WP_380028795.1">
    <property type="nucleotide sequence ID" value="NZ_JBHMCA010000035.1"/>
</dbReference>
<dbReference type="Proteomes" id="UP001589608">
    <property type="component" value="Unassembled WGS sequence"/>
</dbReference>
<dbReference type="PANTHER" id="PTHR42879">
    <property type="entry name" value="3-OXOACYL-(ACYL-CARRIER-PROTEIN) REDUCTASE"/>
    <property type="match status" value="1"/>
</dbReference>
<comment type="caution">
    <text evidence="2">The sequence shown here is derived from an EMBL/GenBank/DDBJ whole genome shotgun (WGS) entry which is preliminary data.</text>
</comment>
<dbReference type="InterPro" id="IPR020904">
    <property type="entry name" value="Sc_DH/Rdtase_CS"/>
</dbReference>
<dbReference type="Pfam" id="PF13561">
    <property type="entry name" value="adh_short_C2"/>
    <property type="match status" value="1"/>
</dbReference>
<evidence type="ECO:0000313" key="2">
    <source>
        <dbReference type="EMBL" id="MFB9445165.1"/>
    </source>
</evidence>
<dbReference type="PRINTS" id="PR00080">
    <property type="entry name" value="SDRFAMILY"/>
</dbReference>
<dbReference type="GO" id="GO:0016491">
    <property type="term" value="F:oxidoreductase activity"/>
    <property type="evidence" value="ECO:0007669"/>
    <property type="project" value="UniProtKB-KW"/>
</dbReference>
<accession>A0ABV5M8F9</accession>
<evidence type="ECO:0000313" key="3">
    <source>
        <dbReference type="Proteomes" id="UP001589608"/>
    </source>
</evidence>
<feature type="non-terminal residue" evidence="2">
    <location>
        <position position="1"/>
    </location>
</feature>
<dbReference type="PANTHER" id="PTHR42879:SF2">
    <property type="entry name" value="3-OXOACYL-[ACYL-CARRIER-PROTEIN] REDUCTASE FABG"/>
    <property type="match status" value="1"/>
</dbReference>
<dbReference type="InterPro" id="IPR002347">
    <property type="entry name" value="SDR_fam"/>
</dbReference>
<gene>
    <name evidence="2" type="ORF">ACFFTR_18990</name>
</gene>
<keyword evidence="2" id="KW-0560">Oxidoreductase</keyword>
<reference evidence="2 3" key="1">
    <citation type="submission" date="2024-09" db="EMBL/GenBank/DDBJ databases">
        <authorList>
            <person name="Sun Q."/>
            <person name="Mori K."/>
        </authorList>
    </citation>
    <scope>NUCLEOTIDE SEQUENCE [LARGE SCALE GENOMIC DNA]</scope>
    <source>
        <strain evidence="2 3">JCM 3307</strain>
    </source>
</reference>
<dbReference type="CDD" id="cd05233">
    <property type="entry name" value="SDR_c"/>
    <property type="match status" value="1"/>
</dbReference>
<dbReference type="PRINTS" id="PR00081">
    <property type="entry name" value="GDHRDH"/>
</dbReference>
<name>A0ABV5M8F9_9ACTN</name>
<keyword evidence="3" id="KW-1185">Reference proteome</keyword>
<dbReference type="InterPro" id="IPR050259">
    <property type="entry name" value="SDR"/>
</dbReference>
<dbReference type="InterPro" id="IPR036291">
    <property type="entry name" value="NAD(P)-bd_dom_sf"/>
</dbReference>
<protein>
    <submittedName>
        <fullName evidence="2">SDR family NAD(P)-dependent oxidoreductase</fullName>
        <ecNumber evidence="2">1.1.1.-</ecNumber>
    </submittedName>
</protein>